<evidence type="ECO:0000313" key="2">
    <source>
        <dbReference type="Proteomes" id="UP000240800"/>
    </source>
</evidence>
<name>A0ABX5J8H4_9RHOB</name>
<dbReference type="EMBL" id="PZZW01000004">
    <property type="protein sequence ID" value="PTM78387.1"/>
    <property type="molecule type" value="Genomic_DNA"/>
</dbReference>
<comment type="caution">
    <text evidence="1">The sequence shown here is derived from an EMBL/GenBank/DDBJ whole genome shotgun (WGS) entry which is preliminary data.</text>
</comment>
<keyword evidence="2" id="KW-1185">Reference proteome</keyword>
<dbReference type="RefSeq" id="WP_205631846.1">
    <property type="nucleotide sequence ID" value="NZ_MABH01000143.1"/>
</dbReference>
<organism evidence="1 2">
    <name type="scientific">Cereibacter johrii</name>
    <dbReference type="NCBI Taxonomy" id="445629"/>
    <lineage>
        <taxon>Bacteria</taxon>
        <taxon>Pseudomonadati</taxon>
        <taxon>Pseudomonadota</taxon>
        <taxon>Alphaproteobacteria</taxon>
        <taxon>Rhodobacterales</taxon>
        <taxon>Paracoccaceae</taxon>
        <taxon>Cereibacter</taxon>
    </lineage>
</organism>
<dbReference type="Proteomes" id="UP000240800">
    <property type="component" value="Unassembled WGS sequence"/>
</dbReference>
<evidence type="ECO:0000313" key="1">
    <source>
        <dbReference type="EMBL" id="PTM78387.1"/>
    </source>
</evidence>
<reference evidence="1 2" key="1">
    <citation type="submission" date="2018-04" db="EMBL/GenBank/DDBJ databases">
        <title>Genomic Encyclopedia of Type Strains, Phase III (KMG-III): the genomes of soil and plant-associated and newly described type strains.</title>
        <authorList>
            <person name="Whitman W."/>
        </authorList>
    </citation>
    <scope>NUCLEOTIDE SEQUENCE [LARGE SCALE GENOMIC DNA]</scope>
    <source>
        <strain evidence="1 2">JA192</strain>
    </source>
</reference>
<proteinExistence type="predicted"/>
<accession>A0ABX5J8H4</accession>
<protein>
    <submittedName>
        <fullName evidence="1">Uncharacterized protein</fullName>
    </submittedName>
</protein>
<gene>
    <name evidence="1" type="ORF">C8J29_104346</name>
</gene>
<sequence length="131" mass="13914">MRLACVSDGVVVNVIEAQDRPDWAADWPKAGDAAPGWTWDCTSFAPPAETASVPDEISILQVMILVGEERWSAAEAVAADPALPWALRATIRQAGSPLVRGSETMDALAWLLDLTPEEVEGIFAAGTQVLA</sequence>